<evidence type="ECO:0000256" key="1">
    <source>
        <dbReference type="SAM" id="SignalP"/>
    </source>
</evidence>
<dbReference type="PANTHER" id="PTHR43327:SF10">
    <property type="entry name" value="STOMATIN-LIKE PROTEIN 2, MITOCHONDRIAL"/>
    <property type="match status" value="1"/>
</dbReference>
<evidence type="ECO:0000313" key="4">
    <source>
        <dbReference type="Proteomes" id="UP001459277"/>
    </source>
</evidence>
<comment type="caution">
    <text evidence="3">The sequence shown here is derived from an EMBL/GenBank/DDBJ whole genome shotgun (WGS) entry which is preliminary data.</text>
</comment>
<keyword evidence="4" id="KW-1185">Reference proteome</keyword>
<feature type="signal peptide" evidence="1">
    <location>
        <begin position="1"/>
        <end position="19"/>
    </location>
</feature>
<protein>
    <recommendedName>
        <fullName evidence="2">Band 7 domain-containing protein</fullName>
    </recommendedName>
</protein>
<dbReference type="PANTHER" id="PTHR43327">
    <property type="entry name" value="STOMATIN-LIKE PROTEIN 2, MITOCHONDRIAL"/>
    <property type="match status" value="1"/>
</dbReference>
<organism evidence="3 4">
    <name type="scientific">Lithocarpus litseifolius</name>
    <dbReference type="NCBI Taxonomy" id="425828"/>
    <lineage>
        <taxon>Eukaryota</taxon>
        <taxon>Viridiplantae</taxon>
        <taxon>Streptophyta</taxon>
        <taxon>Embryophyta</taxon>
        <taxon>Tracheophyta</taxon>
        <taxon>Spermatophyta</taxon>
        <taxon>Magnoliopsida</taxon>
        <taxon>eudicotyledons</taxon>
        <taxon>Gunneridae</taxon>
        <taxon>Pentapetalae</taxon>
        <taxon>rosids</taxon>
        <taxon>fabids</taxon>
        <taxon>Fagales</taxon>
        <taxon>Fagaceae</taxon>
        <taxon>Lithocarpus</taxon>
    </lineage>
</organism>
<accession>A0AAW2DH67</accession>
<dbReference type="Gene3D" id="3.30.479.30">
    <property type="entry name" value="Band 7 domain"/>
    <property type="match status" value="1"/>
</dbReference>
<dbReference type="InterPro" id="IPR001107">
    <property type="entry name" value="Band_7"/>
</dbReference>
<dbReference type="InterPro" id="IPR036013">
    <property type="entry name" value="Band_7/SPFH_dom_sf"/>
</dbReference>
<name>A0AAW2DH67_9ROSI</name>
<proteinExistence type="predicted"/>
<dbReference type="Proteomes" id="UP001459277">
    <property type="component" value="Unassembled WGS sequence"/>
</dbReference>
<keyword evidence="1" id="KW-0732">Signal</keyword>
<dbReference type="AlphaFoldDB" id="A0AAW2DH67"/>
<gene>
    <name evidence="3" type="ORF">SO802_010699</name>
</gene>
<dbReference type="Pfam" id="PF01145">
    <property type="entry name" value="Band_7"/>
    <property type="match status" value="1"/>
</dbReference>
<feature type="chain" id="PRO_5043766475" description="Band 7 domain-containing protein" evidence="1">
    <location>
        <begin position="20"/>
        <end position="83"/>
    </location>
</feature>
<feature type="domain" description="Band 7" evidence="2">
    <location>
        <begin position="23"/>
        <end position="75"/>
    </location>
</feature>
<dbReference type="EMBL" id="JAZDWU010000003">
    <property type="protein sequence ID" value="KAL0009197.1"/>
    <property type="molecule type" value="Genomic_DNA"/>
</dbReference>
<evidence type="ECO:0000313" key="3">
    <source>
        <dbReference type="EMBL" id="KAL0009197.1"/>
    </source>
</evidence>
<sequence length="83" mass="9464">MSLMVRVCNWTLKLKVTIASVLKLVLDSVLEQKNEIVKAVEEELEKAMSDYGFEIVQTLIVDTEPDEHVKKAMSEINAYKCSF</sequence>
<reference evidence="3 4" key="1">
    <citation type="submission" date="2024-01" db="EMBL/GenBank/DDBJ databases">
        <title>A telomere-to-telomere, gap-free genome of sweet tea (Lithocarpus litseifolius).</title>
        <authorList>
            <person name="Zhou J."/>
        </authorList>
    </citation>
    <scope>NUCLEOTIDE SEQUENCE [LARGE SCALE GENOMIC DNA]</scope>
    <source>
        <strain evidence="3">Zhou-2022a</strain>
        <tissue evidence="3">Leaf</tissue>
    </source>
</reference>
<dbReference type="InterPro" id="IPR050710">
    <property type="entry name" value="Band7/mec-2_domain"/>
</dbReference>
<evidence type="ECO:0000259" key="2">
    <source>
        <dbReference type="Pfam" id="PF01145"/>
    </source>
</evidence>
<dbReference type="SUPFAM" id="SSF117892">
    <property type="entry name" value="Band 7/SPFH domain"/>
    <property type="match status" value="1"/>
</dbReference>